<accession>A0ABS1KWQ2</accession>
<dbReference type="Proteomes" id="UP000613030">
    <property type="component" value="Unassembled WGS sequence"/>
</dbReference>
<dbReference type="EMBL" id="JAERRB010000008">
    <property type="protein sequence ID" value="MBL0743896.1"/>
    <property type="molecule type" value="Genomic_DNA"/>
</dbReference>
<dbReference type="SUPFAM" id="SSF50956">
    <property type="entry name" value="Thermostable phytase (3-phytase)"/>
    <property type="match status" value="1"/>
</dbReference>
<sequence>MKKSLLLALVFALPFSCRQSTSTDASVDPPSPNAVRPPVITDTVPFDSDDVALWLNPDNPEQSLVLGTDRNANGGLYAFGLQGKMLKDLTLPLKEPGSVDVAYGFPLGNTKVDIAAVTETLTSKLRIVSLPDLKPIDGAGIDMFVGEQGEHFREPLGVALYKHSTSGKFYAFVTRKSGPTDSTYVWQYLLEAKDGTITATVARKFGTFSAKKKIDAIAVDAELGYVYYADEGTGVRKYHADPDKGNAELALFAGEGFAGDQKGISIYKVNDGTGYILVSDQQAHRFQIFPREGAPSNPHQHTLIKTEELIARHSDGSDVSNATLNPTFQAGMFLAMSADRTFQLYRWEDIAVNLKIAPNGVPRDTVKNM</sequence>
<gene>
    <name evidence="3" type="ORF">JI741_21875</name>
</gene>
<evidence type="ECO:0000313" key="3">
    <source>
        <dbReference type="EMBL" id="MBL0743896.1"/>
    </source>
</evidence>
<dbReference type="RefSeq" id="WP_202013477.1">
    <property type="nucleotide sequence ID" value="NZ_JAERRB010000008.1"/>
</dbReference>
<keyword evidence="1" id="KW-0732">Signal</keyword>
<dbReference type="InterPro" id="IPR003431">
    <property type="entry name" value="B-propeller_Phytase"/>
</dbReference>
<comment type="caution">
    <text evidence="3">The sequence shown here is derived from an EMBL/GenBank/DDBJ whole genome shotgun (WGS) entry which is preliminary data.</text>
</comment>
<reference evidence="3 4" key="1">
    <citation type="submission" date="2021-01" db="EMBL/GenBank/DDBJ databases">
        <title>Chryseolinea sp. Jin1 Genome sequencing and assembly.</title>
        <authorList>
            <person name="Kim I."/>
        </authorList>
    </citation>
    <scope>NUCLEOTIDE SEQUENCE [LARGE SCALE GENOMIC DNA]</scope>
    <source>
        <strain evidence="3 4">Jin1</strain>
    </source>
</reference>
<feature type="signal peptide" evidence="1">
    <location>
        <begin position="1"/>
        <end position="19"/>
    </location>
</feature>
<evidence type="ECO:0000313" key="4">
    <source>
        <dbReference type="Proteomes" id="UP000613030"/>
    </source>
</evidence>
<dbReference type="Pfam" id="PF02333">
    <property type="entry name" value="Phytase"/>
    <property type="match status" value="1"/>
</dbReference>
<evidence type="ECO:0000256" key="1">
    <source>
        <dbReference type="SAM" id="SignalP"/>
    </source>
</evidence>
<proteinExistence type="predicted"/>
<keyword evidence="4" id="KW-1185">Reference proteome</keyword>
<dbReference type="Gene3D" id="2.120.10.30">
    <property type="entry name" value="TolB, C-terminal domain"/>
    <property type="match status" value="1"/>
</dbReference>
<organism evidence="3 4">
    <name type="scientific">Chryseolinea lacunae</name>
    <dbReference type="NCBI Taxonomy" id="2801331"/>
    <lineage>
        <taxon>Bacteria</taxon>
        <taxon>Pseudomonadati</taxon>
        <taxon>Bacteroidota</taxon>
        <taxon>Cytophagia</taxon>
        <taxon>Cytophagales</taxon>
        <taxon>Fulvivirgaceae</taxon>
        <taxon>Chryseolinea</taxon>
    </lineage>
</organism>
<feature type="domain" description="BPP" evidence="2">
    <location>
        <begin position="20"/>
        <end position="354"/>
    </location>
</feature>
<evidence type="ECO:0000259" key="2">
    <source>
        <dbReference type="PROSITE" id="PS51662"/>
    </source>
</evidence>
<dbReference type="InterPro" id="IPR011042">
    <property type="entry name" value="6-blade_b-propeller_TolB-like"/>
</dbReference>
<name>A0ABS1KWQ2_9BACT</name>
<dbReference type="PROSITE" id="PS51662">
    <property type="entry name" value="BP_PHYTASE"/>
    <property type="match status" value="1"/>
</dbReference>
<protein>
    <submittedName>
        <fullName evidence="3">Phytase</fullName>
    </submittedName>
</protein>
<feature type="chain" id="PRO_5047407259" evidence="1">
    <location>
        <begin position="20"/>
        <end position="369"/>
    </location>
</feature>